<accession>A0ABU8YYF6</accession>
<evidence type="ECO:0000313" key="2">
    <source>
        <dbReference type="Proteomes" id="UP001384579"/>
    </source>
</evidence>
<feature type="non-terminal residue" evidence="1">
    <location>
        <position position="1"/>
    </location>
</feature>
<evidence type="ECO:0000313" key="1">
    <source>
        <dbReference type="EMBL" id="MEK0189233.1"/>
    </source>
</evidence>
<proteinExistence type="predicted"/>
<dbReference type="Proteomes" id="UP001384579">
    <property type="component" value="Unassembled WGS sequence"/>
</dbReference>
<comment type="caution">
    <text evidence="1">The sequence shown here is derived from an EMBL/GenBank/DDBJ whole genome shotgun (WGS) entry which is preliminary data.</text>
</comment>
<dbReference type="EMBL" id="JBBLXS010001044">
    <property type="protein sequence ID" value="MEK0189233.1"/>
    <property type="molecule type" value="Genomic_DNA"/>
</dbReference>
<name>A0ABU8YYF6_9CYAN</name>
<sequence>KDESLACVSQFVGIYENFSKLDRDLSVLIAAGIPSHLFKILTSNDDIDLKPVTQYLKAVS</sequence>
<reference evidence="1 2" key="1">
    <citation type="journal article" date="2020" name="Harmful Algae">
        <title>Molecular and morphological characterization of a novel dihydroanatoxin-a producing Microcoleus species (cyanobacteria) from the Russian River, California, USA.</title>
        <authorList>
            <person name="Conklin K.Y."/>
            <person name="Stancheva R."/>
            <person name="Otten T.G."/>
            <person name="Fadness R."/>
            <person name="Boyer G.L."/>
            <person name="Read B."/>
            <person name="Zhang X."/>
            <person name="Sheath R.G."/>
        </authorList>
    </citation>
    <scope>NUCLEOTIDE SEQUENCE [LARGE SCALE GENOMIC DNA]</scope>
    <source>
        <strain evidence="1 2">PTRS2</strain>
    </source>
</reference>
<gene>
    <name evidence="1" type="ORF">WMG39_30955</name>
</gene>
<organism evidence="1 2">
    <name type="scientific">Microcoleus anatoxicus PTRS2</name>
    <dbReference type="NCBI Taxonomy" id="2705321"/>
    <lineage>
        <taxon>Bacteria</taxon>
        <taxon>Bacillati</taxon>
        <taxon>Cyanobacteriota</taxon>
        <taxon>Cyanophyceae</taxon>
        <taxon>Oscillatoriophycideae</taxon>
        <taxon>Oscillatoriales</taxon>
        <taxon>Microcoleaceae</taxon>
        <taxon>Microcoleus</taxon>
        <taxon>Microcoleus anatoxicus</taxon>
    </lineage>
</organism>
<keyword evidence="2" id="KW-1185">Reference proteome</keyword>
<protein>
    <submittedName>
        <fullName evidence="1">Uncharacterized protein</fullName>
    </submittedName>
</protein>